<dbReference type="EMBL" id="DTQM01000108">
    <property type="protein sequence ID" value="HGC42696.1"/>
    <property type="molecule type" value="Genomic_DNA"/>
</dbReference>
<dbReference type="NCBIfam" id="TIGR00180">
    <property type="entry name" value="parB_part"/>
    <property type="match status" value="1"/>
</dbReference>
<dbReference type="AlphaFoldDB" id="A0A8J4H9G1"/>
<dbReference type="SMART" id="SM00470">
    <property type="entry name" value="ParB"/>
    <property type="match status" value="1"/>
</dbReference>
<dbReference type="InterPro" id="IPR037972">
    <property type="entry name" value="RepB_N"/>
</dbReference>
<dbReference type="Gene3D" id="1.10.10.2830">
    <property type="match status" value="1"/>
</dbReference>
<evidence type="ECO:0000256" key="2">
    <source>
        <dbReference type="SAM" id="MobiDB-lite"/>
    </source>
</evidence>
<dbReference type="SUPFAM" id="SSF110849">
    <property type="entry name" value="ParB/Sulfiredoxin"/>
    <property type="match status" value="1"/>
</dbReference>
<comment type="caution">
    <text evidence="4">The sequence shown here is derived from an EMBL/GenBank/DDBJ whole genome shotgun (WGS) entry which is preliminary data.</text>
</comment>
<dbReference type="PANTHER" id="PTHR33375:SF1">
    <property type="entry name" value="CHROMOSOME-PARTITIONING PROTEIN PARB-RELATED"/>
    <property type="match status" value="1"/>
</dbReference>
<sequence>MVRGNRGFADLIGKDESQDTPARLPPRTGILGARENRLGALAAGAVVTRVQEWVDPARCRIWSGHNRDYAALTETACGDLIESLKAQGRQEVPAIVRRVSDDPAHDFEVICGARRHWSISWLRAHAYPEFRFLIEPRELTDEEAFRLSDLENRNRKDLSDYERAVDYARAIERYYGGSQQRMVERLNVSKSWLSRYLVLARLPPEIIAAFVSPHVIGIRHAAILAPMLRAPFKRQRIMAMAEALAHEQKELRDRGMEPISPAAVVRRLVAATAKRQNPAREASYVVQDVNGAIIARGACGRGGDIIISFPPYPRQNSATLLAATQEILDHFAAASPRGVPEVGARTPPEPDAAAGAGSA</sequence>
<dbReference type="SUPFAM" id="SSF109709">
    <property type="entry name" value="KorB DNA-binding domain-like"/>
    <property type="match status" value="1"/>
</dbReference>
<dbReference type="CDD" id="cd16405">
    <property type="entry name" value="RepB_like_N"/>
    <property type="match status" value="1"/>
</dbReference>
<protein>
    <submittedName>
        <fullName evidence="4">ParB/RepB/Spo0J family partition protein</fullName>
    </submittedName>
</protein>
<reference evidence="4" key="1">
    <citation type="journal article" date="2020" name="mSystems">
        <title>Genome- and Community-Level Interaction Insights into Carbon Utilization and Element Cycling Functions of Hydrothermarchaeota in Hydrothermal Sediment.</title>
        <authorList>
            <person name="Zhou Z."/>
            <person name="Liu Y."/>
            <person name="Xu W."/>
            <person name="Pan J."/>
            <person name="Luo Z.H."/>
            <person name="Li M."/>
        </authorList>
    </citation>
    <scope>NUCLEOTIDE SEQUENCE</scope>
    <source>
        <strain evidence="4">SpSt-997</strain>
    </source>
</reference>
<name>A0A8J4H9G1_9PROT</name>
<evidence type="ECO:0000313" key="4">
    <source>
        <dbReference type="EMBL" id="HGC42696.1"/>
    </source>
</evidence>
<dbReference type="GO" id="GO:0007059">
    <property type="term" value="P:chromosome segregation"/>
    <property type="evidence" value="ECO:0007669"/>
    <property type="project" value="TreeGrafter"/>
</dbReference>
<feature type="domain" description="ParB-like N-terminal" evidence="3">
    <location>
        <begin position="52"/>
        <end position="153"/>
    </location>
</feature>
<dbReference type="PANTHER" id="PTHR33375">
    <property type="entry name" value="CHROMOSOME-PARTITIONING PROTEIN PARB-RELATED"/>
    <property type="match status" value="1"/>
</dbReference>
<dbReference type="GO" id="GO:0003677">
    <property type="term" value="F:DNA binding"/>
    <property type="evidence" value="ECO:0007669"/>
    <property type="project" value="InterPro"/>
</dbReference>
<evidence type="ECO:0000259" key="3">
    <source>
        <dbReference type="SMART" id="SM00470"/>
    </source>
</evidence>
<dbReference type="InterPro" id="IPR004437">
    <property type="entry name" value="ParB/RepB/Spo0J"/>
</dbReference>
<dbReference type="InterPro" id="IPR050336">
    <property type="entry name" value="Chromosome_partition/occlusion"/>
</dbReference>
<organism evidence="4">
    <name type="scientific">Acidicaldus sp</name>
    <dbReference type="NCBI Taxonomy" id="1872105"/>
    <lineage>
        <taxon>Bacteria</taxon>
        <taxon>Pseudomonadati</taxon>
        <taxon>Pseudomonadota</taxon>
        <taxon>Alphaproteobacteria</taxon>
        <taxon>Acetobacterales</taxon>
        <taxon>Acetobacteraceae</taxon>
        <taxon>Acidicaldus</taxon>
    </lineage>
</organism>
<gene>
    <name evidence="4" type="ORF">ENY07_05680</name>
</gene>
<dbReference type="Pfam" id="PF18090">
    <property type="entry name" value="SoPB_HTH"/>
    <property type="match status" value="1"/>
</dbReference>
<dbReference type="InterPro" id="IPR040873">
    <property type="entry name" value="SoPB_HTH"/>
</dbReference>
<dbReference type="InterPro" id="IPR003115">
    <property type="entry name" value="ParB_N"/>
</dbReference>
<proteinExistence type="inferred from homology"/>
<evidence type="ECO:0000256" key="1">
    <source>
        <dbReference type="ARBA" id="ARBA00006295"/>
    </source>
</evidence>
<dbReference type="GO" id="GO:0005694">
    <property type="term" value="C:chromosome"/>
    <property type="evidence" value="ECO:0007669"/>
    <property type="project" value="TreeGrafter"/>
</dbReference>
<comment type="similarity">
    <text evidence="1">Belongs to the ParB family.</text>
</comment>
<dbReference type="InterPro" id="IPR036086">
    <property type="entry name" value="ParB/Sulfiredoxin_sf"/>
</dbReference>
<feature type="region of interest" description="Disordered" evidence="2">
    <location>
        <begin position="337"/>
        <end position="359"/>
    </location>
</feature>
<feature type="region of interest" description="Disordered" evidence="2">
    <location>
        <begin position="1"/>
        <end position="25"/>
    </location>
</feature>
<accession>A0A8J4H9G1</accession>